<dbReference type="Proteomes" id="UP000242715">
    <property type="component" value="Unassembled WGS sequence"/>
</dbReference>
<evidence type="ECO:0000313" key="2">
    <source>
        <dbReference type="EMBL" id="GAU30022.1"/>
    </source>
</evidence>
<feature type="signal peptide" evidence="1">
    <location>
        <begin position="1"/>
        <end position="20"/>
    </location>
</feature>
<name>A0A2Z6MYZ4_TRISU</name>
<accession>A0A2Z6MYZ4</accession>
<keyword evidence="1" id="KW-0732">Signal</keyword>
<dbReference type="EMBL" id="DF973413">
    <property type="protein sequence ID" value="GAU30022.1"/>
    <property type="molecule type" value="Genomic_DNA"/>
</dbReference>
<organism evidence="2 3">
    <name type="scientific">Trifolium subterraneum</name>
    <name type="common">Subterranean clover</name>
    <dbReference type="NCBI Taxonomy" id="3900"/>
    <lineage>
        <taxon>Eukaryota</taxon>
        <taxon>Viridiplantae</taxon>
        <taxon>Streptophyta</taxon>
        <taxon>Embryophyta</taxon>
        <taxon>Tracheophyta</taxon>
        <taxon>Spermatophyta</taxon>
        <taxon>Magnoliopsida</taxon>
        <taxon>eudicotyledons</taxon>
        <taxon>Gunneridae</taxon>
        <taxon>Pentapetalae</taxon>
        <taxon>rosids</taxon>
        <taxon>fabids</taxon>
        <taxon>Fabales</taxon>
        <taxon>Fabaceae</taxon>
        <taxon>Papilionoideae</taxon>
        <taxon>50 kb inversion clade</taxon>
        <taxon>NPAAA clade</taxon>
        <taxon>Hologalegina</taxon>
        <taxon>IRL clade</taxon>
        <taxon>Trifolieae</taxon>
        <taxon>Trifolium</taxon>
    </lineage>
</organism>
<feature type="chain" id="PRO_5016432304" evidence="1">
    <location>
        <begin position="21"/>
        <end position="66"/>
    </location>
</feature>
<dbReference type="AlphaFoldDB" id="A0A2Z6MYZ4"/>
<evidence type="ECO:0000313" key="3">
    <source>
        <dbReference type="Proteomes" id="UP000242715"/>
    </source>
</evidence>
<keyword evidence="3" id="KW-1185">Reference proteome</keyword>
<protein>
    <submittedName>
        <fullName evidence="2">Uncharacterized protein</fullName>
    </submittedName>
</protein>
<gene>
    <name evidence="2" type="ORF">TSUD_161080</name>
</gene>
<reference evidence="3" key="1">
    <citation type="journal article" date="2017" name="Front. Plant Sci.">
        <title>Climate Clever Clovers: New Paradigm to Reduce the Environmental Footprint of Ruminants by Breeding Low Methanogenic Forages Utilizing Haplotype Variation.</title>
        <authorList>
            <person name="Kaur P."/>
            <person name="Appels R."/>
            <person name="Bayer P.E."/>
            <person name="Keeble-Gagnere G."/>
            <person name="Wang J."/>
            <person name="Hirakawa H."/>
            <person name="Shirasawa K."/>
            <person name="Vercoe P."/>
            <person name="Stefanova K."/>
            <person name="Durmic Z."/>
            <person name="Nichols P."/>
            <person name="Revell C."/>
            <person name="Isobe S.N."/>
            <person name="Edwards D."/>
            <person name="Erskine W."/>
        </authorList>
    </citation>
    <scope>NUCLEOTIDE SEQUENCE [LARGE SCALE GENOMIC DNA]</scope>
    <source>
        <strain evidence="3">cv. Daliak</strain>
    </source>
</reference>
<evidence type="ECO:0000256" key="1">
    <source>
        <dbReference type="SAM" id="SignalP"/>
    </source>
</evidence>
<proteinExistence type="predicted"/>
<sequence length="66" mass="7402">MLHLCTANTSFVLWSTMSSSSPIVLTSLCQTMVTWPLAPPAERMNRIHTPLFESWLILQAQDGIVQ</sequence>